<feature type="transmembrane region" description="Helical" evidence="1">
    <location>
        <begin position="27"/>
        <end position="46"/>
    </location>
</feature>
<comment type="caution">
    <text evidence="2">The sequence shown here is derived from an EMBL/GenBank/DDBJ whole genome shotgun (WGS) entry which is preliminary data.</text>
</comment>
<sequence>LNSLNFNYFYIHDFYQNPTMFRINKSVTFTCIALLICLILLVNSTLSMRTNNEIMELPDSYSPEYERLWSSRPRFLYPSAYLRPYRAPFYQDTIEKKNRKIDQSFYSYYG</sequence>
<keyword evidence="1" id="KW-1133">Transmembrane helix</keyword>
<evidence type="ECO:0000313" key="2">
    <source>
        <dbReference type="EMBL" id="KAH9596752.1"/>
    </source>
</evidence>
<dbReference type="RefSeq" id="XP_051075378.1">
    <property type="nucleotide sequence ID" value="XM_051218600.1"/>
</dbReference>
<keyword evidence="1" id="KW-0472">Membrane</keyword>
<reference evidence="2" key="1">
    <citation type="journal article" date="2012" name="Nat. Genet.">
        <title>Whole-genome sequence of Schistosoma haematobium.</title>
        <authorList>
            <person name="Young N.D."/>
            <person name="Jex A.R."/>
            <person name="Li B."/>
            <person name="Liu S."/>
            <person name="Yang L."/>
            <person name="Xiong Z."/>
            <person name="Li Y."/>
            <person name="Cantacessi C."/>
            <person name="Hall R.S."/>
            <person name="Xu X."/>
            <person name="Chen F."/>
            <person name="Wu X."/>
            <person name="Zerlotini A."/>
            <person name="Oliveira G."/>
            <person name="Hofmann A."/>
            <person name="Zhang G."/>
            <person name="Fang X."/>
            <person name="Kang Y."/>
            <person name="Campbell B.E."/>
            <person name="Loukas A."/>
            <person name="Ranganathan S."/>
            <person name="Rollinson D."/>
            <person name="Rinaldi G."/>
            <person name="Brindley P.J."/>
            <person name="Yang H."/>
            <person name="Wang J."/>
            <person name="Wang J."/>
            <person name="Gasser R.B."/>
        </authorList>
    </citation>
    <scope>NUCLEOTIDE SEQUENCE</scope>
</reference>
<dbReference type="KEGG" id="shx:MS3_00010241"/>
<evidence type="ECO:0000313" key="3">
    <source>
        <dbReference type="Proteomes" id="UP000471633"/>
    </source>
</evidence>
<gene>
    <name evidence="2" type="ORF">MS3_00010241</name>
</gene>
<proteinExistence type="predicted"/>
<keyword evidence="1" id="KW-0812">Transmembrane</keyword>
<dbReference type="RefSeq" id="XP_051075379.1">
    <property type="nucleotide sequence ID" value="XM_051218599.1"/>
</dbReference>
<evidence type="ECO:0000256" key="1">
    <source>
        <dbReference type="SAM" id="Phobius"/>
    </source>
</evidence>
<reference evidence="2" key="4">
    <citation type="journal article" date="2022" name="PLoS Pathog.">
        <title>Chromosome-level genome of Schistosoma haematobium underpins genome-wide explorations of molecular variation.</title>
        <authorList>
            <person name="Stroehlein A.J."/>
            <person name="Korhonen P.K."/>
            <person name="Lee V.V."/>
            <person name="Ralph S.A."/>
            <person name="Mentink-Kane M."/>
            <person name="You H."/>
            <person name="McManus D.P."/>
            <person name="Tchuente L.T."/>
            <person name="Stothard J.R."/>
            <person name="Kaur P."/>
            <person name="Dudchenko O."/>
            <person name="Aiden E.L."/>
            <person name="Yang B."/>
            <person name="Yang H."/>
            <person name="Emery A.M."/>
            <person name="Webster B.L."/>
            <person name="Brindley P.J."/>
            <person name="Rollinson D."/>
            <person name="Chang B.C.H."/>
            <person name="Gasser R.B."/>
            <person name="Young N.D."/>
        </authorList>
    </citation>
    <scope>NUCLEOTIDE SEQUENCE</scope>
</reference>
<reference evidence="2" key="2">
    <citation type="journal article" date="2019" name="Gigascience">
        <title>High-quality Schistosoma haematobium genome achieved by single-molecule and long-range sequencing.</title>
        <authorList>
            <person name="Stroehlein A.J."/>
            <person name="Korhonen P.K."/>
            <person name="Chong T.M."/>
            <person name="Lim Y.L."/>
            <person name="Chan K.G."/>
            <person name="Webster B."/>
            <person name="Rollinson D."/>
            <person name="Brindley P.J."/>
            <person name="Gasser R.B."/>
            <person name="Young N.D."/>
        </authorList>
    </citation>
    <scope>NUCLEOTIDE SEQUENCE</scope>
</reference>
<keyword evidence="3" id="KW-1185">Reference proteome</keyword>
<dbReference type="GeneID" id="24588739"/>
<dbReference type="EMBL" id="AMPZ03000001">
    <property type="protein sequence ID" value="KAH9596752.1"/>
    <property type="molecule type" value="Genomic_DNA"/>
</dbReference>
<accession>A0A922M002</accession>
<protein>
    <submittedName>
        <fullName evidence="2">Uncharacterized protein</fullName>
    </submittedName>
</protein>
<dbReference type="AlphaFoldDB" id="A0A922M002"/>
<feature type="non-terminal residue" evidence="2">
    <location>
        <position position="110"/>
    </location>
</feature>
<dbReference type="CTD" id="24588739"/>
<name>A0A922M002_SCHHA</name>
<organism evidence="2 3">
    <name type="scientific">Schistosoma haematobium</name>
    <name type="common">Blood fluke</name>
    <dbReference type="NCBI Taxonomy" id="6185"/>
    <lineage>
        <taxon>Eukaryota</taxon>
        <taxon>Metazoa</taxon>
        <taxon>Spiralia</taxon>
        <taxon>Lophotrochozoa</taxon>
        <taxon>Platyhelminthes</taxon>
        <taxon>Trematoda</taxon>
        <taxon>Digenea</taxon>
        <taxon>Strigeidida</taxon>
        <taxon>Schistosomatoidea</taxon>
        <taxon>Schistosomatidae</taxon>
        <taxon>Schistosoma</taxon>
    </lineage>
</organism>
<dbReference type="EMBL" id="AMPZ03000001">
    <property type="protein sequence ID" value="KAH9596753.1"/>
    <property type="molecule type" value="Genomic_DNA"/>
</dbReference>
<reference evidence="2" key="3">
    <citation type="submission" date="2021-06" db="EMBL/GenBank/DDBJ databases">
        <title>Chromosome-level genome assembly for S. haematobium.</title>
        <authorList>
            <person name="Stroehlein A.J."/>
        </authorList>
    </citation>
    <scope>NUCLEOTIDE SEQUENCE</scope>
</reference>
<dbReference type="Proteomes" id="UP000471633">
    <property type="component" value="Unassembled WGS sequence"/>
</dbReference>